<protein>
    <recommendedName>
        <fullName evidence="3">Lipoprotein</fullName>
    </recommendedName>
</protein>
<evidence type="ECO:0008006" key="3">
    <source>
        <dbReference type="Google" id="ProtNLM"/>
    </source>
</evidence>
<proteinExistence type="predicted"/>
<dbReference type="RefSeq" id="WP_018345782.1">
    <property type="nucleotide sequence ID" value="NZ_UGGZ01000001.1"/>
</dbReference>
<sequence>MKKLIISGLVILPILTACEDNKSTLPSSCVDMLKTMGKIDYLSLNKGYFYQSLYDFSRKNREAGLAFKEIADNKLLIEDDFNLNVQESINKYKKYYEAKYEEKKKNLGPKNAELLFEQYSQNCVTLKQFFQEIQTEMEEDEKNPIKFN</sequence>
<dbReference type="PROSITE" id="PS51257">
    <property type="entry name" value="PROKAR_LIPOPROTEIN"/>
    <property type="match status" value="1"/>
</dbReference>
<organism evidence="1 2">
    <name type="scientific">Gallibacterium anatis</name>
    <dbReference type="NCBI Taxonomy" id="750"/>
    <lineage>
        <taxon>Bacteria</taxon>
        <taxon>Pseudomonadati</taxon>
        <taxon>Pseudomonadota</taxon>
        <taxon>Gammaproteobacteria</taxon>
        <taxon>Pasteurellales</taxon>
        <taxon>Pasteurellaceae</taxon>
        <taxon>Gallibacterium</taxon>
    </lineage>
</organism>
<name>A0A377H4A5_9PAST</name>
<reference evidence="1 2" key="1">
    <citation type="submission" date="2018-06" db="EMBL/GenBank/DDBJ databases">
        <authorList>
            <consortium name="Pathogen Informatics"/>
            <person name="Doyle S."/>
        </authorList>
    </citation>
    <scope>NUCLEOTIDE SEQUENCE [LARGE SCALE GENOMIC DNA]</scope>
    <source>
        <strain evidence="1 2">NCTC11413</strain>
    </source>
</reference>
<gene>
    <name evidence="1" type="ORF">NCTC11413_00545</name>
</gene>
<dbReference type="GeneID" id="77262508"/>
<dbReference type="EMBL" id="UGGZ01000001">
    <property type="protein sequence ID" value="STO37436.1"/>
    <property type="molecule type" value="Genomic_DNA"/>
</dbReference>
<evidence type="ECO:0000313" key="2">
    <source>
        <dbReference type="Proteomes" id="UP000254232"/>
    </source>
</evidence>
<dbReference type="AlphaFoldDB" id="A0A377H4A5"/>
<evidence type="ECO:0000313" key="1">
    <source>
        <dbReference type="EMBL" id="STO37436.1"/>
    </source>
</evidence>
<accession>A0A377H4A5</accession>
<dbReference type="Proteomes" id="UP000254232">
    <property type="component" value="Unassembled WGS sequence"/>
</dbReference>